<evidence type="ECO:0000256" key="2">
    <source>
        <dbReference type="ARBA" id="ARBA00005369"/>
    </source>
</evidence>
<evidence type="ECO:0000256" key="7">
    <source>
        <dbReference type="ARBA" id="ARBA00022679"/>
    </source>
</evidence>
<keyword evidence="13" id="KW-1185">Reference proteome</keyword>
<comment type="subcellular location">
    <subcellularLocation>
        <location evidence="1">Cytoplasm</location>
    </subcellularLocation>
</comment>
<keyword evidence="5" id="KW-0963">Cytoplasm</keyword>
<sequence length="403" mass="43296">MTVTHENDPAALRTAMVDSLREQGLLSSAPVVAALSTVPRHVFAPHEKDLTRVYDTDATLEAVLFADGTESSVVSAPHIQAIMLEMAGIEPGMSVLEIGSGGYNAALIAEIVGPGGHVTTVDIDPGVVQRAKQCLARAGYERVSVVQADAEHGVDEHAPYDRIMVTVGAWDIPESWLEQLTDSGRIVVPLRFAGITRLIAFDRTGQNLTAGSYRLGAFVPMQGDGAVSEDLVRVTEDIGLRLESGQKHDFDVAMLREALHTPAVELWAGTAFDMPDELALFQLTTGGSGMVMMHAAQKAVDDGVVDPAVRHGIPALVRGGSFAYRIKRANDTFTSGYEAGVRAHGSDAETVGRQLLTLIQDWGTDHFRRGAANIVYYPTSSDISDLTGWRSTKRHGMLAISWP</sequence>
<dbReference type="CDD" id="cd02440">
    <property type="entry name" value="AdoMet_MTases"/>
    <property type="match status" value="1"/>
</dbReference>
<dbReference type="RefSeq" id="WP_317789531.1">
    <property type="nucleotide sequence ID" value="NZ_AP028461.1"/>
</dbReference>
<dbReference type="GO" id="GO:0032259">
    <property type="term" value="P:methylation"/>
    <property type="evidence" value="ECO:0007669"/>
    <property type="project" value="UniProtKB-KW"/>
</dbReference>
<comment type="similarity">
    <text evidence="2">Belongs to the methyltransferase superfamily. L-isoaspartyl/D-aspartyl protein methyltransferase family.</text>
</comment>
<comment type="caution">
    <text evidence="12">The sequence shown here is derived from an EMBL/GenBank/DDBJ whole genome shotgun (WGS) entry which is preliminary data.</text>
</comment>
<dbReference type="InterPro" id="IPR000682">
    <property type="entry name" value="PCMT"/>
</dbReference>
<dbReference type="InterPro" id="IPR027573">
    <property type="entry name" value="Methyltran_FxLD"/>
</dbReference>
<evidence type="ECO:0000256" key="6">
    <source>
        <dbReference type="ARBA" id="ARBA00022603"/>
    </source>
</evidence>
<organism evidence="12 13">
    <name type="scientific">Actinoplanes sichuanensis</name>
    <dbReference type="NCBI Taxonomy" id="512349"/>
    <lineage>
        <taxon>Bacteria</taxon>
        <taxon>Bacillati</taxon>
        <taxon>Actinomycetota</taxon>
        <taxon>Actinomycetes</taxon>
        <taxon>Micromonosporales</taxon>
        <taxon>Micromonosporaceae</taxon>
        <taxon>Actinoplanes</taxon>
    </lineage>
</organism>
<evidence type="ECO:0000256" key="8">
    <source>
        <dbReference type="ARBA" id="ARBA00022691"/>
    </source>
</evidence>
<keyword evidence="6 12" id="KW-0489">Methyltransferase</keyword>
<keyword evidence="8" id="KW-0949">S-adenosyl-L-methionine</keyword>
<dbReference type="SUPFAM" id="SSF53335">
    <property type="entry name" value="S-adenosyl-L-methionine-dependent methyltransferases"/>
    <property type="match status" value="1"/>
</dbReference>
<evidence type="ECO:0000256" key="11">
    <source>
        <dbReference type="ARBA" id="ARBA00031350"/>
    </source>
</evidence>
<evidence type="ECO:0000256" key="10">
    <source>
        <dbReference type="ARBA" id="ARBA00031323"/>
    </source>
</evidence>
<evidence type="ECO:0000256" key="4">
    <source>
        <dbReference type="ARBA" id="ARBA00013346"/>
    </source>
</evidence>
<reference evidence="13" key="1">
    <citation type="journal article" date="2019" name="Int. J. Syst. Evol. Microbiol.">
        <title>The Global Catalogue of Microorganisms (GCM) 10K type strain sequencing project: providing services to taxonomists for standard genome sequencing and annotation.</title>
        <authorList>
            <consortium name="The Broad Institute Genomics Platform"/>
            <consortium name="The Broad Institute Genome Sequencing Center for Infectious Disease"/>
            <person name="Wu L."/>
            <person name="Ma J."/>
        </authorList>
    </citation>
    <scope>NUCLEOTIDE SEQUENCE [LARGE SCALE GENOMIC DNA]</scope>
    <source>
        <strain evidence="13">CCM 7526</strain>
    </source>
</reference>
<evidence type="ECO:0000256" key="5">
    <source>
        <dbReference type="ARBA" id="ARBA00022490"/>
    </source>
</evidence>
<dbReference type="PANTHER" id="PTHR11579">
    <property type="entry name" value="PROTEIN-L-ISOASPARTATE O-METHYLTRANSFERASE"/>
    <property type="match status" value="1"/>
</dbReference>
<evidence type="ECO:0000313" key="13">
    <source>
        <dbReference type="Proteomes" id="UP001597183"/>
    </source>
</evidence>
<evidence type="ECO:0000256" key="1">
    <source>
        <dbReference type="ARBA" id="ARBA00004496"/>
    </source>
</evidence>
<dbReference type="Gene3D" id="3.40.50.150">
    <property type="entry name" value="Vaccinia Virus protein VP39"/>
    <property type="match status" value="1"/>
</dbReference>
<dbReference type="InterPro" id="IPR029063">
    <property type="entry name" value="SAM-dependent_MTases_sf"/>
</dbReference>
<dbReference type="EMBL" id="JBHTMK010000051">
    <property type="protein sequence ID" value="MFD1371070.1"/>
    <property type="molecule type" value="Genomic_DNA"/>
</dbReference>
<evidence type="ECO:0000256" key="3">
    <source>
        <dbReference type="ARBA" id="ARBA00011890"/>
    </source>
</evidence>
<name>A0ABW4ALD8_9ACTN</name>
<gene>
    <name evidence="12" type="primary">fxlM</name>
    <name evidence="12" type="ORF">ACFQ5G_37540</name>
</gene>
<dbReference type="Proteomes" id="UP001597183">
    <property type="component" value="Unassembled WGS sequence"/>
</dbReference>
<dbReference type="EC" id="2.1.1.77" evidence="3"/>
<evidence type="ECO:0000313" key="12">
    <source>
        <dbReference type="EMBL" id="MFD1371070.1"/>
    </source>
</evidence>
<dbReference type="Pfam" id="PF01135">
    <property type="entry name" value="PCMT"/>
    <property type="match status" value="1"/>
</dbReference>
<evidence type="ECO:0000256" key="9">
    <source>
        <dbReference type="ARBA" id="ARBA00030757"/>
    </source>
</evidence>
<proteinExistence type="inferred from homology"/>
<accession>A0ABW4ALD8</accession>
<keyword evidence="7" id="KW-0808">Transferase</keyword>
<dbReference type="PANTHER" id="PTHR11579:SF0">
    <property type="entry name" value="PROTEIN-L-ISOASPARTATE(D-ASPARTATE) O-METHYLTRANSFERASE"/>
    <property type="match status" value="1"/>
</dbReference>
<protein>
    <recommendedName>
        <fullName evidence="4">Protein-L-isoaspartate O-methyltransferase</fullName>
        <ecNumber evidence="3">2.1.1.77</ecNumber>
    </recommendedName>
    <alternativeName>
        <fullName evidence="11">L-isoaspartyl protein carboxyl methyltransferase</fullName>
    </alternativeName>
    <alternativeName>
        <fullName evidence="9">Protein L-isoaspartyl methyltransferase</fullName>
    </alternativeName>
    <alternativeName>
        <fullName evidence="10">Protein-beta-aspartate methyltransferase</fullName>
    </alternativeName>
</protein>
<dbReference type="NCBIfam" id="TIGR04364">
    <property type="entry name" value="methyltran_FxLD"/>
    <property type="match status" value="1"/>
</dbReference>
<dbReference type="GO" id="GO:0008168">
    <property type="term" value="F:methyltransferase activity"/>
    <property type="evidence" value="ECO:0007669"/>
    <property type="project" value="UniProtKB-KW"/>
</dbReference>